<organism evidence="2 3">
    <name type="scientific">Pseudomonas morbosilactucae</name>
    <dbReference type="NCBI Taxonomy" id="2938197"/>
    <lineage>
        <taxon>Bacteria</taxon>
        <taxon>Pseudomonadati</taxon>
        <taxon>Pseudomonadota</taxon>
        <taxon>Gammaproteobacteria</taxon>
        <taxon>Pseudomonadales</taxon>
        <taxon>Pseudomonadaceae</taxon>
        <taxon>Pseudomonas</taxon>
    </lineage>
</organism>
<feature type="transmembrane region" description="Helical" evidence="1">
    <location>
        <begin position="12"/>
        <end position="36"/>
    </location>
</feature>
<dbReference type="EMBL" id="JALQCW010000066">
    <property type="protein sequence ID" value="MCK9800575.1"/>
    <property type="molecule type" value="Genomic_DNA"/>
</dbReference>
<feature type="transmembrane region" description="Helical" evidence="1">
    <location>
        <begin position="398"/>
        <end position="420"/>
    </location>
</feature>
<dbReference type="RefSeq" id="WP_123333320.1">
    <property type="nucleotide sequence ID" value="NZ_JALQCW010000066.1"/>
</dbReference>
<feature type="transmembrane region" description="Helical" evidence="1">
    <location>
        <begin position="142"/>
        <end position="164"/>
    </location>
</feature>
<sequence length="538" mass="58837">MKDSFRQSMAWLHTWCGLACGWLLCAIFLTGSLSVFRDPITRWMEAQPLATVAQGESLDTARAVDHAARYLGEHAAGARFWRVQLPQHPGEAMTLTWRLGDGTRQVALSADNGAPLTQGLARKTEGGRHFMSFHYMLHLPVLGFWLVGGLTLGLLVALISGVVVHRRIFLDFFTFRPGRGPRSWLDAHNAAAVMTLPFLLMIAYTGLSIFYTSYVPGPLRAVYGAEPDAYSRFQSDLSNSAQLPLSPLGPEGQTVTSQWSELMQRAQVLLGQPARLLLIDRPGAPGMSVRVLGLADTARPSQALFTPQASVLFDGVSGAVLQVQLPEAATLAIGERIYGVIKSLHFADFGGWSMKWLYFISGLLGMLMMAAGTLLFTIKRRIKSQREFGAATAGVYRVVDALNVACVAGMGVACIAYFYANRLLPIEMPGRALWEIRSFLLVWLAALVHALARPSHKAWSEQLLCAALLCFGLPLLNLLTTGQHIGRYIAADDWQRASVEGVALTFGVLLVVALRKLHRKPDSATERGRRSAKPAQVN</sequence>
<reference evidence="2 3" key="1">
    <citation type="journal article" date="2022" name="Int. J. Syst. Evol. Microbiol.">
        <title>Pseudomonas aegrilactucae sp. nov. and Pseudomonas morbosilactucae sp. nov., pathogens causing bacterial rot of lettuce in Japan.</title>
        <authorList>
            <person name="Sawada H."/>
            <person name="Fujikawa T."/>
            <person name="Satou M."/>
        </authorList>
    </citation>
    <scope>NUCLEOTIDE SEQUENCE [LARGE SCALE GENOMIC DNA]</scope>
    <source>
        <strain evidence="2 3">MAFF 302030</strain>
    </source>
</reference>
<feature type="transmembrane region" description="Helical" evidence="1">
    <location>
        <begin position="356"/>
        <end position="378"/>
    </location>
</feature>
<dbReference type="InterPro" id="IPR005625">
    <property type="entry name" value="PepSY-ass_TM"/>
</dbReference>
<feature type="transmembrane region" description="Helical" evidence="1">
    <location>
        <begin position="497"/>
        <end position="514"/>
    </location>
</feature>
<accession>A0A9X1Z1T7</accession>
<evidence type="ECO:0000313" key="2">
    <source>
        <dbReference type="EMBL" id="MCK9800575.1"/>
    </source>
</evidence>
<keyword evidence="1" id="KW-0812">Transmembrane</keyword>
<gene>
    <name evidence="2" type="ORF">M1B34_23530</name>
</gene>
<dbReference type="PANTHER" id="PTHR34219:SF4">
    <property type="entry name" value="PEPSY DOMAIN-CONTAINING PROTEIN"/>
    <property type="match status" value="1"/>
</dbReference>
<evidence type="ECO:0000256" key="1">
    <source>
        <dbReference type="SAM" id="Phobius"/>
    </source>
</evidence>
<feature type="transmembrane region" description="Helical" evidence="1">
    <location>
        <begin position="432"/>
        <end position="451"/>
    </location>
</feature>
<dbReference type="Proteomes" id="UP001155059">
    <property type="component" value="Unassembled WGS sequence"/>
</dbReference>
<protein>
    <submittedName>
        <fullName evidence="2">PepSY domain-containing protein</fullName>
    </submittedName>
</protein>
<name>A0A9X1Z1T7_9PSED</name>
<dbReference type="PANTHER" id="PTHR34219">
    <property type="entry name" value="IRON-REGULATED INNER MEMBRANE PROTEIN-RELATED"/>
    <property type="match status" value="1"/>
</dbReference>
<dbReference type="Pfam" id="PF03929">
    <property type="entry name" value="PepSY_TM"/>
    <property type="match status" value="1"/>
</dbReference>
<reference evidence="2 3" key="2">
    <citation type="journal article" date="2023" name="Plant Pathol.">
        <title>Dismantling and reorganizing Pseudomonas marginalis sensu#lato.</title>
        <authorList>
            <person name="Sawada H."/>
            <person name="Fujikawa T."/>
            <person name="Satou M."/>
        </authorList>
    </citation>
    <scope>NUCLEOTIDE SEQUENCE [LARGE SCALE GENOMIC DNA]</scope>
    <source>
        <strain evidence="2 3">MAFF 302030</strain>
    </source>
</reference>
<comment type="caution">
    <text evidence="2">The sequence shown here is derived from an EMBL/GenBank/DDBJ whole genome shotgun (WGS) entry which is preliminary data.</text>
</comment>
<feature type="transmembrane region" description="Helical" evidence="1">
    <location>
        <begin position="185"/>
        <end position="211"/>
    </location>
</feature>
<keyword evidence="1" id="KW-0472">Membrane</keyword>
<proteinExistence type="predicted"/>
<evidence type="ECO:0000313" key="3">
    <source>
        <dbReference type="Proteomes" id="UP001155059"/>
    </source>
</evidence>
<keyword evidence="1" id="KW-1133">Transmembrane helix</keyword>
<feature type="transmembrane region" description="Helical" evidence="1">
    <location>
        <begin position="463"/>
        <end position="485"/>
    </location>
</feature>
<dbReference type="AlphaFoldDB" id="A0A9X1Z1T7"/>